<name>A0A9D2PNX7_9FIRM</name>
<feature type="transmembrane region" description="Helical" evidence="1">
    <location>
        <begin position="130"/>
        <end position="151"/>
    </location>
</feature>
<feature type="transmembrane region" description="Helical" evidence="1">
    <location>
        <begin position="57"/>
        <end position="79"/>
    </location>
</feature>
<dbReference type="EMBL" id="DWVZ01000078">
    <property type="protein sequence ID" value="HJC63137.1"/>
    <property type="molecule type" value="Genomic_DNA"/>
</dbReference>
<accession>A0A9D2PNX7</accession>
<evidence type="ECO:0000256" key="1">
    <source>
        <dbReference type="SAM" id="Phobius"/>
    </source>
</evidence>
<sequence length="165" mass="18635">MDDLQFRTNTKPEKKREYLRRIQVPLSLAILLSGFLSIGGVVILAEGIAAQVWESDRFVTFCYNLLFCLIAFCAFLSLIKIIVDEKPFSRTLTVSMNLIAVLTLLASFLFPRIPGYVSSGFEILRLSADFILLDGKIFLTGLFLLILSRLIGTGFEMQKEMEEIL</sequence>
<feature type="transmembrane region" description="Helical" evidence="1">
    <location>
        <begin position="91"/>
        <end position="110"/>
    </location>
</feature>
<feature type="transmembrane region" description="Helical" evidence="1">
    <location>
        <begin position="24"/>
        <end position="45"/>
    </location>
</feature>
<reference evidence="2" key="1">
    <citation type="journal article" date="2021" name="PeerJ">
        <title>Extensive microbial diversity within the chicken gut microbiome revealed by metagenomics and culture.</title>
        <authorList>
            <person name="Gilroy R."/>
            <person name="Ravi A."/>
            <person name="Getino M."/>
            <person name="Pursley I."/>
            <person name="Horton D.L."/>
            <person name="Alikhan N.F."/>
            <person name="Baker D."/>
            <person name="Gharbi K."/>
            <person name="Hall N."/>
            <person name="Watson M."/>
            <person name="Adriaenssens E.M."/>
            <person name="Foster-Nyarko E."/>
            <person name="Jarju S."/>
            <person name="Secka A."/>
            <person name="Antonio M."/>
            <person name="Oren A."/>
            <person name="Chaudhuri R.R."/>
            <person name="La Ragione R."/>
            <person name="Hildebrand F."/>
            <person name="Pallen M.J."/>
        </authorList>
    </citation>
    <scope>NUCLEOTIDE SEQUENCE</scope>
    <source>
        <strain evidence="2">ChiBcec2-3848</strain>
    </source>
</reference>
<dbReference type="AlphaFoldDB" id="A0A9D2PNX7"/>
<gene>
    <name evidence="2" type="ORF">H9753_05910</name>
</gene>
<evidence type="ECO:0008006" key="4">
    <source>
        <dbReference type="Google" id="ProtNLM"/>
    </source>
</evidence>
<keyword evidence="1" id="KW-0812">Transmembrane</keyword>
<organism evidence="2 3">
    <name type="scientific">Candidatus Blautia merdavium</name>
    <dbReference type="NCBI Taxonomy" id="2838494"/>
    <lineage>
        <taxon>Bacteria</taxon>
        <taxon>Bacillati</taxon>
        <taxon>Bacillota</taxon>
        <taxon>Clostridia</taxon>
        <taxon>Lachnospirales</taxon>
        <taxon>Lachnospiraceae</taxon>
        <taxon>Blautia</taxon>
    </lineage>
</organism>
<dbReference type="Proteomes" id="UP000823886">
    <property type="component" value="Unassembled WGS sequence"/>
</dbReference>
<keyword evidence="1" id="KW-0472">Membrane</keyword>
<evidence type="ECO:0000313" key="2">
    <source>
        <dbReference type="EMBL" id="HJC63137.1"/>
    </source>
</evidence>
<reference evidence="2" key="2">
    <citation type="submission" date="2021-04" db="EMBL/GenBank/DDBJ databases">
        <authorList>
            <person name="Gilroy R."/>
        </authorList>
    </citation>
    <scope>NUCLEOTIDE SEQUENCE</scope>
    <source>
        <strain evidence="2">ChiBcec2-3848</strain>
    </source>
</reference>
<evidence type="ECO:0000313" key="3">
    <source>
        <dbReference type="Proteomes" id="UP000823886"/>
    </source>
</evidence>
<protein>
    <recommendedName>
        <fullName evidence="4">DUF2975 domain-containing protein</fullName>
    </recommendedName>
</protein>
<keyword evidence="1" id="KW-1133">Transmembrane helix</keyword>
<comment type="caution">
    <text evidence="2">The sequence shown here is derived from an EMBL/GenBank/DDBJ whole genome shotgun (WGS) entry which is preliminary data.</text>
</comment>
<proteinExistence type="predicted"/>